<comment type="cofactor">
    <cofactor evidence="11">
        <name>Zn(2+)</name>
        <dbReference type="ChEBI" id="CHEBI:29105"/>
    </cofactor>
    <text evidence="11">Binds 1 zinc ion per subunit.</text>
</comment>
<feature type="active site" description="Nucleophile" evidence="11">
    <location>
        <position position="298"/>
    </location>
</feature>
<dbReference type="CDD" id="cd00641">
    <property type="entry name" value="GTP_cyclohydro2"/>
    <property type="match status" value="1"/>
</dbReference>
<dbReference type="EC" id="3.5.4.25" evidence="11"/>
<evidence type="ECO:0000256" key="2">
    <source>
        <dbReference type="ARBA" id="ARBA00005520"/>
    </source>
</evidence>
<evidence type="ECO:0000256" key="10">
    <source>
        <dbReference type="ARBA" id="ARBA00049295"/>
    </source>
</evidence>
<dbReference type="GO" id="GO:0005829">
    <property type="term" value="C:cytosol"/>
    <property type="evidence" value="ECO:0007669"/>
    <property type="project" value="TreeGrafter"/>
</dbReference>
<dbReference type="FunFam" id="3.40.50.10990:FF:000001">
    <property type="entry name" value="Riboflavin biosynthesis protein RibBA"/>
    <property type="match status" value="1"/>
</dbReference>
<gene>
    <name evidence="11" type="primary">ribA</name>
    <name evidence="13" type="ORF">SAMN04488071_0249</name>
</gene>
<keyword evidence="14" id="KW-1185">Reference proteome</keyword>
<dbReference type="GO" id="GO:0003935">
    <property type="term" value="F:GTP cyclohydrolase II activity"/>
    <property type="evidence" value="ECO:0007669"/>
    <property type="project" value="UniProtKB-UniRule"/>
</dbReference>
<keyword evidence="4 11" id="KW-0479">Metal-binding</keyword>
<protein>
    <recommendedName>
        <fullName evidence="11">GTP cyclohydrolase-2</fullName>
        <ecNumber evidence="11">3.5.4.25</ecNumber>
    </recommendedName>
    <alternativeName>
        <fullName evidence="11">GTP cyclohydrolase II</fullName>
    </alternativeName>
</protein>
<dbReference type="Pfam" id="PF00925">
    <property type="entry name" value="GTP_cyclohydro2"/>
    <property type="match status" value="1"/>
</dbReference>
<feature type="binding site" evidence="11">
    <location>
        <position position="319"/>
    </location>
    <ligand>
        <name>GTP</name>
        <dbReference type="ChEBI" id="CHEBI:37565"/>
    </ligand>
</feature>
<keyword evidence="8 11" id="KW-0342">GTP-binding</keyword>
<feature type="domain" description="GTP cyclohydrolase II" evidence="12">
    <location>
        <begin position="175"/>
        <end position="339"/>
    </location>
</feature>
<evidence type="ECO:0000313" key="13">
    <source>
        <dbReference type="EMBL" id="SDD28907.1"/>
    </source>
</evidence>
<comment type="similarity">
    <text evidence="2">In the N-terminal section; belongs to the DHBP synthase family.</text>
</comment>
<feature type="binding site" evidence="11">
    <location>
        <position position="240"/>
    </location>
    <ligand>
        <name>GTP</name>
        <dbReference type="ChEBI" id="CHEBI:37565"/>
    </ligand>
</feature>
<evidence type="ECO:0000256" key="1">
    <source>
        <dbReference type="ARBA" id="ARBA00004853"/>
    </source>
</evidence>
<feature type="binding site" evidence="11">
    <location>
        <begin position="219"/>
        <end position="223"/>
    </location>
    <ligand>
        <name>GTP</name>
        <dbReference type="ChEBI" id="CHEBI:37565"/>
    </ligand>
</feature>
<evidence type="ECO:0000256" key="7">
    <source>
        <dbReference type="ARBA" id="ARBA00022833"/>
    </source>
</evidence>
<organism evidence="13 14">
    <name type="scientific">Kordiimonas lacus</name>
    <dbReference type="NCBI Taxonomy" id="637679"/>
    <lineage>
        <taxon>Bacteria</taxon>
        <taxon>Pseudomonadati</taxon>
        <taxon>Pseudomonadota</taxon>
        <taxon>Alphaproteobacteria</taxon>
        <taxon>Kordiimonadales</taxon>
        <taxon>Kordiimonadaceae</taxon>
        <taxon>Kordiimonas</taxon>
    </lineage>
</organism>
<feature type="binding site" evidence="11">
    <location>
        <position position="237"/>
    </location>
    <ligand>
        <name>Zn(2+)</name>
        <dbReference type="ChEBI" id="CHEBI:29105"/>
        <note>catalytic</note>
    </ligand>
</feature>
<feature type="binding site" evidence="11">
    <location>
        <position position="324"/>
    </location>
    <ligand>
        <name>GTP</name>
        <dbReference type="ChEBI" id="CHEBI:37565"/>
    </ligand>
</feature>
<dbReference type="RefSeq" id="WP_074519244.1">
    <property type="nucleotide sequence ID" value="NZ_FNAK01000001.1"/>
</dbReference>
<dbReference type="GO" id="GO:0009231">
    <property type="term" value="P:riboflavin biosynthetic process"/>
    <property type="evidence" value="ECO:0007669"/>
    <property type="project" value="UniProtKB-UniRule"/>
</dbReference>
<dbReference type="NCBIfam" id="NF001591">
    <property type="entry name" value="PRK00393.1"/>
    <property type="match status" value="1"/>
</dbReference>
<dbReference type="STRING" id="637679.GCA_001550055_00640"/>
<evidence type="ECO:0000256" key="6">
    <source>
        <dbReference type="ARBA" id="ARBA00022801"/>
    </source>
</evidence>
<evidence type="ECO:0000256" key="3">
    <source>
        <dbReference type="ARBA" id="ARBA00022619"/>
    </source>
</evidence>
<evidence type="ECO:0000256" key="11">
    <source>
        <dbReference type="HAMAP-Rule" id="MF_00179"/>
    </source>
</evidence>
<evidence type="ECO:0000256" key="8">
    <source>
        <dbReference type="ARBA" id="ARBA00023134"/>
    </source>
</evidence>
<evidence type="ECO:0000259" key="12">
    <source>
        <dbReference type="Pfam" id="PF00925"/>
    </source>
</evidence>
<dbReference type="UniPathway" id="UPA00275">
    <property type="reaction ID" value="UER00400"/>
</dbReference>
<accession>A0A1G6TKG9</accession>
<feature type="binding site" evidence="11">
    <location>
        <position position="284"/>
    </location>
    <ligand>
        <name>GTP</name>
        <dbReference type="ChEBI" id="CHEBI:37565"/>
    </ligand>
</feature>
<comment type="similarity">
    <text evidence="11">Belongs to the GTP cyclohydrolase II family.</text>
</comment>
<sequence>MKGMNISDQSLLRLERAADELRRGQPVVVTAGDRALFVMPLELATTPALERFDTMVTDSFVMLTNNRALSLKVAGEDWAAVRLERPSWMTAEDMVALADPTLDLASPLKGPYSRINHPSTALDEAAIKMVKWARLLPAVLAAEVEAAKAFPDQMAVDADAVLNADFAQALALRQVASARVPLAGAENTRLVSFRPTAGGIEHIAIVIGEPNRHDPVLMRIHSECFTGDLLGSLKCDCGEQLRGAIKAIEEAGGGVLLYLAQEGRGIGLISKLKAYALQDQGYDTVDANTRLGFDVDERVFAPAAEMLKQLGFGAVRLMTNNPDKVAGLERFGVTVAERVAHKFPTNPHNEQYLATKKAKTGHIL</sequence>
<feature type="binding site" evidence="11">
    <location>
        <position position="235"/>
    </location>
    <ligand>
        <name>Zn(2+)</name>
        <dbReference type="ChEBI" id="CHEBI:29105"/>
        <note>catalytic</note>
    </ligand>
</feature>
<dbReference type="AlphaFoldDB" id="A0A1G6TKG9"/>
<evidence type="ECO:0000313" key="14">
    <source>
        <dbReference type="Proteomes" id="UP000183685"/>
    </source>
</evidence>
<keyword evidence="3 11" id="KW-0686">Riboflavin biosynthesis</keyword>
<evidence type="ECO:0000256" key="4">
    <source>
        <dbReference type="ARBA" id="ARBA00022723"/>
    </source>
</evidence>
<dbReference type="Gene3D" id="3.40.50.10990">
    <property type="entry name" value="GTP cyclohydrolase II"/>
    <property type="match status" value="1"/>
</dbReference>
<feature type="active site" description="Proton acceptor" evidence="11">
    <location>
        <position position="296"/>
    </location>
</feature>
<dbReference type="NCBIfam" id="TIGR00505">
    <property type="entry name" value="ribA"/>
    <property type="match status" value="1"/>
</dbReference>
<dbReference type="HAMAP" id="MF_00179">
    <property type="entry name" value="RibA"/>
    <property type="match status" value="1"/>
</dbReference>
<feature type="binding site" evidence="11">
    <location>
        <begin position="262"/>
        <end position="264"/>
    </location>
    <ligand>
        <name>GTP</name>
        <dbReference type="ChEBI" id="CHEBI:37565"/>
    </ligand>
</feature>
<keyword evidence="7 11" id="KW-0862">Zinc</keyword>
<evidence type="ECO:0000256" key="9">
    <source>
        <dbReference type="ARBA" id="ARBA00043932"/>
    </source>
</evidence>
<dbReference type="SUPFAM" id="SSF142695">
    <property type="entry name" value="RibA-like"/>
    <property type="match status" value="1"/>
</dbReference>
<name>A0A1G6TKG9_9PROT</name>
<comment type="catalytic activity">
    <reaction evidence="10 11">
        <text>GTP + 4 H2O = 2,5-diamino-6-hydroxy-4-(5-phosphoribosylamino)-pyrimidine + formate + 2 phosphate + 3 H(+)</text>
        <dbReference type="Rhea" id="RHEA:23704"/>
        <dbReference type="ChEBI" id="CHEBI:15377"/>
        <dbReference type="ChEBI" id="CHEBI:15378"/>
        <dbReference type="ChEBI" id="CHEBI:15740"/>
        <dbReference type="ChEBI" id="CHEBI:37565"/>
        <dbReference type="ChEBI" id="CHEBI:43474"/>
        <dbReference type="ChEBI" id="CHEBI:58614"/>
        <dbReference type="EC" id="3.5.4.25"/>
    </reaction>
</comment>
<dbReference type="GO" id="GO:0005525">
    <property type="term" value="F:GTP binding"/>
    <property type="evidence" value="ECO:0007669"/>
    <property type="project" value="UniProtKB-KW"/>
</dbReference>
<dbReference type="EMBL" id="FNAK01000001">
    <property type="protein sequence ID" value="SDD28907.1"/>
    <property type="molecule type" value="Genomic_DNA"/>
</dbReference>
<dbReference type="Proteomes" id="UP000183685">
    <property type="component" value="Unassembled WGS sequence"/>
</dbReference>
<proteinExistence type="inferred from homology"/>
<evidence type="ECO:0000256" key="5">
    <source>
        <dbReference type="ARBA" id="ARBA00022741"/>
    </source>
</evidence>
<comment type="function">
    <text evidence="9 11">Catalyzes the conversion of GTP to 2,5-diamino-6-ribosylamino-4(3H)-pyrimidinone 5'-phosphate (DARP), formate and pyrophosphate.</text>
</comment>
<dbReference type="InterPro" id="IPR032677">
    <property type="entry name" value="GTP_cyclohydro_II"/>
</dbReference>
<dbReference type="PANTHER" id="PTHR21327">
    <property type="entry name" value="GTP CYCLOHYDROLASE II-RELATED"/>
    <property type="match status" value="1"/>
</dbReference>
<dbReference type="InterPro" id="IPR000926">
    <property type="entry name" value="RibA"/>
</dbReference>
<dbReference type="InterPro" id="IPR036144">
    <property type="entry name" value="RibA-like_sf"/>
</dbReference>
<dbReference type="GO" id="GO:0008270">
    <property type="term" value="F:zinc ion binding"/>
    <property type="evidence" value="ECO:0007669"/>
    <property type="project" value="UniProtKB-UniRule"/>
</dbReference>
<keyword evidence="5 11" id="KW-0547">Nucleotide-binding</keyword>
<dbReference type="PANTHER" id="PTHR21327:SF18">
    <property type="entry name" value="3,4-DIHYDROXY-2-BUTANONE 4-PHOSPHATE SYNTHASE"/>
    <property type="match status" value="1"/>
</dbReference>
<reference evidence="13 14" key="1">
    <citation type="submission" date="2016-10" db="EMBL/GenBank/DDBJ databases">
        <authorList>
            <person name="de Groot N.N."/>
        </authorList>
    </citation>
    <scope>NUCLEOTIDE SEQUENCE [LARGE SCALE GENOMIC DNA]</scope>
    <source>
        <strain evidence="13 14">CGMCC 1.9109</strain>
    </source>
</reference>
<feature type="binding site" evidence="11">
    <location>
        <position position="224"/>
    </location>
    <ligand>
        <name>Zn(2+)</name>
        <dbReference type="ChEBI" id="CHEBI:29105"/>
        <note>catalytic</note>
    </ligand>
</feature>
<dbReference type="OrthoDB" id="9793111at2"/>
<comment type="pathway">
    <text evidence="1 11">Cofactor biosynthesis; riboflavin biosynthesis; 5-amino-6-(D-ribitylamino)uracil from GTP: step 1/4.</text>
</comment>
<keyword evidence="6 11" id="KW-0378">Hydrolase</keyword>